<dbReference type="GO" id="GO:0004140">
    <property type="term" value="F:dephospho-CoA kinase activity"/>
    <property type="evidence" value="ECO:0007669"/>
    <property type="project" value="UniProtKB-UniRule"/>
</dbReference>
<dbReference type="SUPFAM" id="SSF52540">
    <property type="entry name" value="P-loop containing nucleoside triphosphate hydrolases"/>
    <property type="match status" value="1"/>
</dbReference>
<comment type="subcellular location">
    <subcellularLocation>
        <location evidence="6">Cytoplasm</location>
    </subcellularLocation>
</comment>
<dbReference type="Proteomes" id="UP000249166">
    <property type="component" value="Unassembled WGS sequence"/>
</dbReference>
<keyword evidence="5 6" id="KW-0067">ATP-binding</keyword>
<keyword evidence="6 9" id="KW-0418">Kinase</keyword>
<keyword evidence="3 6" id="KW-0963">Cytoplasm</keyword>
<dbReference type="InterPro" id="IPR001977">
    <property type="entry name" value="Depp_CoAkinase"/>
</dbReference>
<dbReference type="UniPathway" id="UPA00241">
    <property type="reaction ID" value="UER00356"/>
</dbReference>
<dbReference type="AlphaFoldDB" id="A0A328HJA5"/>
<dbReference type="EC" id="2.7.1.24" evidence="6 7"/>
<reference evidence="9 10" key="1">
    <citation type="submission" date="2018-04" db="EMBL/GenBank/DDBJ databases">
        <title>Bacteria isolated from cave deposits of Manipur.</title>
        <authorList>
            <person name="Sahoo D."/>
            <person name="Sarangthem I."/>
            <person name="Nandeibam J."/>
        </authorList>
    </citation>
    <scope>NUCLEOTIDE SEQUENCE [LARGE SCALE GENOMIC DNA]</scope>
    <source>
        <strain evidence="10">mrc11</strain>
    </source>
</reference>
<keyword evidence="6" id="KW-0173">Coenzyme A biosynthesis</keyword>
<evidence type="ECO:0000256" key="3">
    <source>
        <dbReference type="ARBA" id="ARBA00022490"/>
    </source>
</evidence>
<evidence type="ECO:0000256" key="4">
    <source>
        <dbReference type="ARBA" id="ARBA00022741"/>
    </source>
</evidence>
<dbReference type="Pfam" id="PF04229">
    <property type="entry name" value="GrpB"/>
    <property type="match status" value="1"/>
</dbReference>
<dbReference type="OrthoDB" id="9812943at2"/>
<name>A0A328HJA5_ARTGO</name>
<dbReference type="Gene3D" id="3.30.460.10">
    <property type="entry name" value="Beta Polymerase, domain 2"/>
    <property type="match status" value="1"/>
</dbReference>
<dbReference type="Pfam" id="PF01121">
    <property type="entry name" value="CoaE"/>
    <property type="match status" value="1"/>
</dbReference>
<evidence type="ECO:0000256" key="1">
    <source>
        <dbReference type="ARBA" id="ARBA00008826"/>
    </source>
</evidence>
<proteinExistence type="inferred from homology"/>
<comment type="catalytic activity">
    <reaction evidence="6">
        <text>3'-dephospho-CoA + ATP = ADP + CoA + H(+)</text>
        <dbReference type="Rhea" id="RHEA:18245"/>
        <dbReference type="ChEBI" id="CHEBI:15378"/>
        <dbReference type="ChEBI" id="CHEBI:30616"/>
        <dbReference type="ChEBI" id="CHEBI:57287"/>
        <dbReference type="ChEBI" id="CHEBI:57328"/>
        <dbReference type="ChEBI" id="CHEBI:456216"/>
        <dbReference type="EC" id="2.7.1.24"/>
    </reaction>
</comment>
<feature type="binding site" evidence="6">
    <location>
        <begin position="11"/>
        <end position="16"/>
    </location>
    <ligand>
        <name>ATP</name>
        <dbReference type="ChEBI" id="CHEBI:30616"/>
    </ligand>
</feature>
<dbReference type="SUPFAM" id="SSF81301">
    <property type="entry name" value="Nucleotidyltransferase"/>
    <property type="match status" value="1"/>
</dbReference>
<dbReference type="InterPro" id="IPR007344">
    <property type="entry name" value="GrpB/CoaE"/>
</dbReference>
<evidence type="ECO:0000256" key="5">
    <source>
        <dbReference type="ARBA" id="ARBA00022840"/>
    </source>
</evidence>
<protein>
    <recommendedName>
        <fullName evidence="6 7">Dephospho-CoA kinase</fullName>
        <ecNumber evidence="6 7">2.7.1.24</ecNumber>
    </recommendedName>
    <alternativeName>
        <fullName evidence="6">Dephosphocoenzyme A kinase</fullName>
    </alternativeName>
</protein>
<accession>A0A328HJA5</accession>
<dbReference type="CDD" id="cd02022">
    <property type="entry name" value="DPCK"/>
    <property type="match status" value="1"/>
</dbReference>
<comment type="similarity">
    <text evidence="2">In the C-terminal section; belongs to the UPF0157 (GrpB) family.</text>
</comment>
<dbReference type="PANTHER" id="PTHR10695:SF46">
    <property type="entry name" value="BIFUNCTIONAL COENZYME A SYNTHASE-RELATED"/>
    <property type="match status" value="1"/>
</dbReference>
<evidence type="ECO:0000313" key="9">
    <source>
        <dbReference type="EMBL" id="RAM38686.1"/>
    </source>
</evidence>
<dbReference type="PANTHER" id="PTHR10695">
    <property type="entry name" value="DEPHOSPHO-COA KINASE-RELATED"/>
    <property type="match status" value="1"/>
</dbReference>
<dbReference type="InterPro" id="IPR027417">
    <property type="entry name" value="P-loop_NTPase"/>
</dbReference>
<comment type="similarity">
    <text evidence="6">Belongs to the CoaE family.</text>
</comment>
<evidence type="ECO:0000256" key="7">
    <source>
        <dbReference type="NCBIfam" id="TIGR00152"/>
    </source>
</evidence>
<comment type="pathway">
    <text evidence="6">Cofactor biosynthesis; coenzyme A biosynthesis; CoA from (R)-pantothenate: step 5/5.</text>
</comment>
<dbReference type="EMBL" id="QLNP01000042">
    <property type="protein sequence ID" value="RAM38686.1"/>
    <property type="molecule type" value="Genomic_DNA"/>
</dbReference>
<comment type="function">
    <text evidence="6">Catalyzes the phosphorylation of the 3'-hydroxyl group of dephosphocoenzyme A to form coenzyme A.</text>
</comment>
<keyword evidence="6 9" id="KW-0808">Transferase</keyword>
<dbReference type="InterPro" id="IPR043519">
    <property type="entry name" value="NT_sf"/>
</dbReference>
<comment type="caution">
    <text evidence="9">The sequence shown here is derived from an EMBL/GenBank/DDBJ whole genome shotgun (WGS) entry which is preliminary data.</text>
</comment>
<dbReference type="RefSeq" id="WP_111902605.1">
    <property type="nucleotide sequence ID" value="NZ_QLNP01000042.1"/>
</dbReference>
<evidence type="ECO:0000256" key="6">
    <source>
        <dbReference type="HAMAP-Rule" id="MF_00376"/>
    </source>
</evidence>
<dbReference type="PROSITE" id="PS51219">
    <property type="entry name" value="DPCK"/>
    <property type="match status" value="1"/>
</dbReference>
<evidence type="ECO:0000256" key="8">
    <source>
        <dbReference type="SAM" id="MobiDB-lite"/>
    </source>
</evidence>
<organism evidence="9 10">
    <name type="scientific">Arthrobacter globiformis</name>
    <dbReference type="NCBI Taxonomy" id="1665"/>
    <lineage>
        <taxon>Bacteria</taxon>
        <taxon>Bacillati</taxon>
        <taxon>Actinomycetota</taxon>
        <taxon>Actinomycetes</taxon>
        <taxon>Micrococcales</taxon>
        <taxon>Micrococcaceae</taxon>
        <taxon>Arthrobacter</taxon>
    </lineage>
</organism>
<dbReference type="GO" id="GO:0005524">
    <property type="term" value="F:ATP binding"/>
    <property type="evidence" value="ECO:0007669"/>
    <property type="project" value="UniProtKB-UniRule"/>
</dbReference>
<dbReference type="HAMAP" id="MF_00376">
    <property type="entry name" value="Dephospho_CoA_kinase"/>
    <property type="match status" value="1"/>
</dbReference>
<keyword evidence="4 6" id="KW-0547">Nucleotide-binding</keyword>
<dbReference type="Gene3D" id="3.40.50.300">
    <property type="entry name" value="P-loop containing nucleotide triphosphate hydrolases"/>
    <property type="match status" value="1"/>
</dbReference>
<evidence type="ECO:0000313" key="10">
    <source>
        <dbReference type="Proteomes" id="UP000249166"/>
    </source>
</evidence>
<feature type="region of interest" description="Disordered" evidence="8">
    <location>
        <begin position="389"/>
        <end position="411"/>
    </location>
</feature>
<dbReference type="GO" id="GO:0015937">
    <property type="term" value="P:coenzyme A biosynthetic process"/>
    <property type="evidence" value="ECO:0007669"/>
    <property type="project" value="UniProtKB-UniRule"/>
</dbReference>
<dbReference type="NCBIfam" id="NF002879">
    <property type="entry name" value="PRK03333.1"/>
    <property type="match status" value="1"/>
</dbReference>
<evidence type="ECO:0000256" key="2">
    <source>
        <dbReference type="ARBA" id="ARBA00011058"/>
    </source>
</evidence>
<dbReference type="NCBIfam" id="TIGR00152">
    <property type="entry name" value="dephospho-CoA kinase"/>
    <property type="match status" value="1"/>
</dbReference>
<sequence>MLKIGLTGGIASGKSLVATRLEELGAVLVDADAIAREVVEPGTPGLAAVVEAFGPDILDGEGRLDRPRLGTIVFQEPERRAELNGIVHPLVRERAAAVIAAAPGDAVVVQDIPLLVETGQQKNFHLVLVVDAPEDVRLQRMTGHRGMTEADARSRMAAQASRQDRLAAADVVLPNAGTREELLAAVDRLWEGRLVPFARNVSQAAVAGRSGAPLLVAPDPDWPRQAAVLAERLQAAAPEGVLAVDHIGSTSVPGLQAKDVIDLQLAVADLATADRIAPLLGAAGFPLWPGVLMDSPHGRFDPAAWSKRLHGNADPARPVNLHVRVAGSPGWRFALCFRDWLRADPAAREEYAAEKRRLAALHASDANTAGYADHKEAWFRDVGAPGMERWAESSGWQPPSYASSSANAGQR</sequence>
<feature type="compositionally biased region" description="Polar residues" evidence="8">
    <location>
        <begin position="394"/>
        <end position="411"/>
    </location>
</feature>
<gene>
    <name evidence="6" type="primary">coaE</name>
    <name evidence="9" type="ORF">DBZ45_03645</name>
</gene>
<dbReference type="GO" id="GO:0005737">
    <property type="term" value="C:cytoplasm"/>
    <property type="evidence" value="ECO:0007669"/>
    <property type="project" value="UniProtKB-SubCell"/>
</dbReference>
<comment type="similarity">
    <text evidence="1">In the N-terminal section; belongs to the CoaE family.</text>
</comment>